<evidence type="ECO:0000313" key="3">
    <source>
        <dbReference type="EMBL" id="RVQ69394.1"/>
    </source>
</evidence>
<name>A0A437H172_9SPHN</name>
<dbReference type="Proteomes" id="UP000283003">
    <property type="component" value="Unassembled WGS sequence"/>
</dbReference>
<evidence type="ECO:0000313" key="4">
    <source>
        <dbReference type="Proteomes" id="UP000283003"/>
    </source>
</evidence>
<organism evidence="3 4">
    <name type="scientific">Croceicoccus ponticola</name>
    <dbReference type="NCBI Taxonomy" id="2217664"/>
    <lineage>
        <taxon>Bacteria</taxon>
        <taxon>Pseudomonadati</taxon>
        <taxon>Pseudomonadota</taxon>
        <taxon>Alphaproteobacteria</taxon>
        <taxon>Sphingomonadales</taxon>
        <taxon>Erythrobacteraceae</taxon>
        <taxon>Croceicoccus</taxon>
    </lineage>
</organism>
<evidence type="ECO:0000256" key="1">
    <source>
        <dbReference type="SAM" id="MobiDB-lite"/>
    </source>
</evidence>
<protein>
    <recommendedName>
        <fullName evidence="2">Putative Flp pilus-assembly TadG-like N-terminal domain-containing protein</fullName>
    </recommendedName>
</protein>
<dbReference type="Pfam" id="PF13400">
    <property type="entry name" value="Tad"/>
    <property type="match status" value="1"/>
</dbReference>
<accession>A0A437H172</accession>
<reference evidence="3 4" key="1">
    <citation type="submission" date="2018-12" db="EMBL/GenBank/DDBJ databases">
        <title>Croceicoccus ponticola sp. nov., a lipolytic bacterium isolated from seawater.</title>
        <authorList>
            <person name="Yoon J.-H."/>
        </authorList>
    </citation>
    <scope>NUCLEOTIDE SEQUENCE [LARGE SCALE GENOMIC DNA]</scope>
    <source>
        <strain evidence="3 4">GM-16</strain>
    </source>
</reference>
<feature type="compositionally biased region" description="Basic residues" evidence="1">
    <location>
        <begin position="31"/>
        <end position="45"/>
    </location>
</feature>
<evidence type="ECO:0000259" key="2">
    <source>
        <dbReference type="Pfam" id="PF13400"/>
    </source>
</evidence>
<proteinExistence type="predicted"/>
<feature type="domain" description="Putative Flp pilus-assembly TadG-like N-terminal" evidence="2">
    <location>
        <begin position="61"/>
        <end position="107"/>
    </location>
</feature>
<gene>
    <name evidence="3" type="ORF">EKN06_04215</name>
</gene>
<dbReference type="AlphaFoldDB" id="A0A437H172"/>
<sequence>MLNRWKAAPSMQPMPSKPIAKEASKSPSRSSRPKRSRGGVRSARRSMSVRKALEFCGDEGGAIAPLYALALFGLIGMAGVGFDYARVMALDTELQNAADQAALAAASQLDGGTDSITRAQGAVRNFLAKSDGAYVNETRLSNIDDDADGNSRPIAQIQFAFWEDYANDAPDKPVALDVTDSSKAEVVQVTIEQRALSYALTPIVGAIVGRAGATAMATVDSAYCKVPPMMVCVPNSGFGAYDPATGTVSNKGEGVRLHLLPSAGSTDPLSPGVFGFLDFPYPGPSGNPNTTLGWNVTNPGCTGESVETEPGARDTEGEALNTRFDLYRASAPACNSTTGNFCPSKNVTKDVFIENSIPGNFLTKAAAVSAAAAATCGAAGNNPSWVEYDSISRTNPNLDVSALSNPGYPRDTCHIGGSCSTQTFGDGVWDIAAYLRTTHPSVVGAGGAITYPAGLSANSTRHEVYNWESVDGNADGVPDNVSSPVKAGYTIQTANNGRFTAKYYCAYPRPVSGTGIAPPQTLKDRRVLSVAAVDCTGLNGRDTADIIRYIDMFLVKPSAQGGNKEFYAEVIGEEVGVGAGANNFQFYTKRKAVLIR</sequence>
<dbReference type="OrthoDB" id="8014659at2"/>
<dbReference type="EMBL" id="RXOL01000001">
    <property type="protein sequence ID" value="RVQ69394.1"/>
    <property type="molecule type" value="Genomic_DNA"/>
</dbReference>
<keyword evidence="4" id="KW-1185">Reference proteome</keyword>
<comment type="caution">
    <text evidence="3">The sequence shown here is derived from an EMBL/GenBank/DDBJ whole genome shotgun (WGS) entry which is preliminary data.</text>
</comment>
<dbReference type="InterPro" id="IPR028087">
    <property type="entry name" value="Tad_N"/>
</dbReference>
<feature type="region of interest" description="Disordered" evidence="1">
    <location>
        <begin position="1"/>
        <end position="45"/>
    </location>
</feature>